<dbReference type="RefSeq" id="WP_133106723.1">
    <property type="nucleotide sequence ID" value="NZ_SMNA01000003.1"/>
</dbReference>
<reference evidence="1 2" key="1">
    <citation type="submission" date="2019-03" db="EMBL/GenBank/DDBJ databases">
        <title>Genomic features of bacteria from cold environments.</title>
        <authorList>
            <person name="Shen L."/>
        </authorList>
    </citation>
    <scope>NUCLEOTIDE SEQUENCE [LARGE SCALE GENOMIC DNA]</scope>
    <source>
        <strain evidence="2">T3246-1</strain>
    </source>
</reference>
<dbReference type="EMBL" id="SMNA01000003">
    <property type="protein sequence ID" value="TDE95794.1"/>
    <property type="molecule type" value="Genomic_DNA"/>
</dbReference>
<accession>A0ABY2E5Q9</accession>
<organism evidence="1 2">
    <name type="scientific">Occultella glacieicola</name>
    <dbReference type="NCBI Taxonomy" id="2518684"/>
    <lineage>
        <taxon>Bacteria</taxon>
        <taxon>Bacillati</taxon>
        <taxon>Actinomycetota</taxon>
        <taxon>Actinomycetes</taxon>
        <taxon>Micrococcales</taxon>
        <taxon>Ruaniaceae</taxon>
        <taxon>Occultella</taxon>
    </lineage>
</organism>
<evidence type="ECO:0000313" key="2">
    <source>
        <dbReference type="Proteomes" id="UP000504882"/>
    </source>
</evidence>
<evidence type="ECO:0000313" key="1">
    <source>
        <dbReference type="EMBL" id="TDE95794.1"/>
    </source>
</evidence>
<comment type="caution">
    <text evidence="1">The sequence shown here is derived from an EMBL/GenBank/DDBJ whole genome shotgun (WGS) entry which is preliminary data.</text>
</comment>
<sequence>MMRLGEIAAMRATVDEAWRSEIADRVGGRWALDPGSLRWWRSSASHVFVLPDGVDERGVLYVRFAPASDPAGARLAQGAALQERLRERSAAVAGPVVSRAGRVVERVPTAAGEMVAAAVLRVEGEEYDVDDLDEARAFAWGTALAGFHRAAGPAGAAGAAQSPRHDADLEALGADPDPRVAAAARTVRTASRALATGPTVVGHGDFELDNLRWRSERVVCFDLDESGPMPAVADVAAATRDVFDDWASNPGAPGLLRSFLSGYEDASGVAVDHRALIVHRAAVAAGSAAAVARAVGEPGPPPEDLAELADRLREHEARERQVLVTAAALLG</sequence>
<gene>
    <name evidence="1" type="ORF">EXU48_05895</name>
</gene>
<dbReference type="SUPFAM" id="SSF56112">
    <property type="entry name" value="Protein kinase-like (PK-like)"/>
    <property type="match status" value="1"/>
</dbReference>
<keyword evidence="2" id="KW-1185">Reference proteome</keyword>
<dbReference type="InterPro" id="IPR011009">
    <property type="entry name" value="Kinase-like_dom_sf"/>
</dbReference>
<protein>
    <recommendedName>
        <fullName evidence="3">Aminoglycoside phosphotransferase domain-containing protein</fullName>
    </recommendedName>
</protein>
<evidence type="ECO:0008006" key="3">
    <source>
        <dbReference type="Google" id="ProtNLM"/>
    </source>
</evidence>
<dbReference type="Gene3D" id="3.90.1200.10">
    <property type="match status" value="1"/>
</dbReference>
<dbReference type="Proteomes" id="UP000504882">
    <property type="component" value="Unassembled WGS sequence"/>
</dbReference>
<name>A0ABY2E5Q9_9MICO</name>
<proteinExistence type="predicted"/>